<accession>A0ABX5GSW1</accession>
<protein>
    <submittedName>
        <fullName evidence="2">TIGR02584 family CRISPR-associated protein</fullName>
    </submittedName>
</protein>
<dbReference type="InterPro" id="IPR019092">
    <property type="entry name" value="SSO2081-like_dom"/>
</dbReference>
<organism evidence="2 3">
    <name type="scientific">Photobacterium iliopiscarium</name>
    <dbReference type="NCBI Taxonomy" id="56192"/>
    <lineage>
        <taxon>Bacteria</taxon>
        <taxon>Pseudomonadati</taxon>
        <taxon>Pseudomonadota</taxon>
        <taxon>Gammaproteobacteria</taxon>
        <taxon>Vibrionales</taxon>
        <taxon>Vibrionaceae</taxon>
        <taxon>Photobacterium</taxon>
    </lineage>
</organism>
<dbReference type="RefSeq" id="WP_052675247.1">
    <property type="nucleotide sequence ID" value="NZ_JZSR01000012.1"/>
</dbReference>
<dbReference type="NCBIfam" id="TIGR02584">
    <property type="entry name" value="cas_NE0113"/>
    <property type="match status" value="1"/>
</dbReference>
<proteinExistence type="predicted"/>
<evidence type="ECO:0000313" key="3">
    <source>
        <dbReference type="Proteomes" id="UP000241190"/>
    </source>
</evidence>
<dbReference type="Pfam" id="PF09623">
    <property type="entry name" value="Cas_NE0113"/>
    <property type="match status" value="1"/>
</dbReference>
<gene>
    <name evidence="2" type="ORF">C9J52_09395</name>
</gene>
<dbReference type="Proteomes" id="UP000241190">
    <property type="component" value="Unassembled WGS sequence"/>
</dbReference>
<evidence type="ECO:0000313" key="2">
    <source>
        <dbReference type="EMBL" id="PSW96633.1"/>
    </source>
</evidence>
<reference evidence="2 3" key="1">
    <citation type="submission" date="2018-03" db="EMBL/GenBank/DDBJ databases">
        <title>Whole genome sequencing of Histamine producing bacteria.</title>
        <authorList>
            <person name="Butler K."/>
        </authorList>
    </citation>
    <scope>NUCLEOTIDE SEQUENCE [LARGE SCALE GENOMIC DNA]</scope>
    <source>
        <strain evidence="2 3">ATCC 51761</strain>
    </source>
</reference>
<dbReference type="EMBL" id="PYOP01000012">
    <property type="protein sequence ID" value="PSW96633.1"/>
    <property type="molecule type" value="Genomic_DNA"/>
</dbReference>
<evidence type="ECO:0000259" key="1">
    <source>
        <dbReference type="Pfam" id="PF09623"/>
    </source>
</evidence>
<sequence length="402" mass="46327">MKEILISVMGTSPQVLTETLYALFTQGKVFPDEVYVITSENAKQKLVKHLIDDQQLNKLFAEYDMPYIEFNQSHILLMKDGSGEPIFNGKREEDQNYIADSIMKIIASFTQQQDTRIHASIAGGRKSMSFYMGNAMSLLGREQDILSHVFISEEFEFCDQFFFPTKQDNYIEIKKDNHTFNLNTRDAEVILAEIPFVRMRHLIDGNLLQKIDQTSFSKTVASINALNRCGFTLVMNDKAKTLSVNGVDIKLTPKEYSYYLWLSVQPNRHLLADRSFFDNKECAKAFLDHYRNLTNDQRLLKTFGLDTETVDGNFEWDESMLSKISGIPRQIVQEARSTINRKIKMTLPIEAFHKIGIQSKKSEGYATYWLDSDFTIKVEPISQQQVNTGYVQINRLDKLLAH</sequence>
<dbReference type="InterPro" id="IPR013413">
    <property type="entry name" value="CRISPR-assoc_prot_NE0113"/>
</dbReference>
<feature type="domain" description="CRISPR system ring nuclease SSO2081-like" evidence="1">
    <location>
        <begin position="12"/>
        <end position="223"/>
    </location>
</feature>
<comment type="caution">
    <text evidence="2">The sequence shown here is derived from an EMBL/GenBank/DDBJ whole genome shotgun (WGS) entry which is preliminary data.</text>
</comment>
<keyword evidence="3" id="KW-1185">Reference proteome</keyword>
<name>A0ABX5GSW1_9GAMM</name>
<dbReference type="CDD" id="cd09741">
    <property type="entry name" value="Csx1_III-U"/>
    <property type="match status" value="1"/>
</dbReference>